<feature type="transmembrane region" description="Helical" evidence="1">
    <location>
        <begin position="99"/>
        <end position="117"/>
    </location>
</feature>
<comment type="caution">
    <text evidence="2">The sequence shown here is derived from an EMBL/GenBank/DDBJ whole genome shotgun (WGS) entry which is preliminary data.</text>
</comment>
<keyword evidence="1" id="KW-1133">Transmembrane helix</keyword>
<dbReference type="EMBL" id="RCZM01000001">
    <property type="protein sequence ID" value="TPG19708.1"/>
    <property type="molecule type" value="Genomic_DNA"/>
</dbReference>
<reference evidence="2 3" key="1">
    <citation type="journal article" date="2019" name="Environ. Microbiol.">
        <title>Species interactions and distinct microbial communities in high Arctic permafrost affected cryosols are associated with the CH4 and CO2 gas fluxes.</title>
        <authorList>
            <person name="Altshuler I."/>
            <person name="Hamel J."/>
            <person name="Turney S."/>
            <person name="Magnuson E."/>
            <person name="Levesque R."/>
            <person name="Greer C."/>
            <person name="Whyte L.G."/>
        </authorList>
    </citation>
    <scope>NUCLEOTIDE SEQUENCE [LARGE SCALE GENOMIC DNA]</scope>
    <source>
        <strain evidence="2 3">S9.3A</strain>
    </source>
</reference>
<dbReference type="AlphaFoldDB" id="A0A502D3C8"/>
<gene>
    <name evidence="2" type="ORF">EAH86_04535</name>
</gene>
<feature type="transmembrane region" description="Helical" evidence="1">
    <location>
        <begin position="30"/>
        <end position="50"/>
    </location>
</feature>
<accession>A0A502D3C8</accession>
<keyword evidence="1" id="KW-0812">Transmembrane</keyword>
<protein>
    <submittedName>
        <fullName evidence="2">Uncharacterized protein</fullName>
    </submittedName>
</protein>
<evidence type="ECO:0000313" key="3">
    <source>
        <dbReference type="Proteomes" id="UP000317722"/>
    </source>
</evidence>
<evidence type="ECO:0000256" key="1">
    <source>
        <dbReference type="SAM" id="Phobius"/>
    </source>
</evidence>
<feature type="transmembrane region" description="Helical" evidence="1">
    <location>
        <begin position="236"/>
        <end position="259"/>
    </location>
</feature>
<dbReference type="Proteomes" id="UP000317722">
    <property type="component" value="Unassembled WGS sequence"/>
</dbReference>
<keyword evidence="1" id="KW-0472">Membrane</keyword>
<sequence>MSSRSRVAFAVATVMSVVAALVITWDTAYLPMRVALVCMAGGLSAVPFVLRASGRLPALADGRAPAITRGVGWLLVGSMTTAVIVSFRDSDTTERVTTGIPVVTVLLAAHLIGIQAVTARPTSTGGRGLGAGAAFGLGAAGVWLLVVAVRPPVPGNAGLATLLVFAAVVGAGYWSRRAGRVGAALTAGTIGSLSIVVSVGSLMSLVPDRWVPQIVTVAMTPAANVSESRIETADPYVALLLLGAVCGAVLVITFVPGLARRLERLFEVPASQAPASALEVHTSARP</sequence>
<feature type="transmembrane region" description="Helical" evidence="1">
    <location>
        <begin position="129"/>
        <end position="149"/>
    </location>
</feature>
<evidence type="ECO:0000313" key="2">
    <source>
        <dbReference type="EMBL" id="TPG19708.1"/>
    </source>
</evidence>
<feature type="transmembrane region" description="Helical" evidence="1">
    <location>
        <begin position="155"/>
        <end position="174"/>
    </location>
</feature>
<name>A0A502D3C8_9MICO</name>
<organism evidence="2 3">
    <name type="scientific">Pedococcus bigeumensis</name>
    <dbReference type="NCBI Taxonomy" id="433644"/>
    <lineage>
        <taxon>Bacteria</taxon>
        <taxon>Bacillati</taxon>
        <taxon>Actinomycetota</taxon>
        <taxon>Actinomycetes</taxon>
        <taxon>Micrococcales</taxon>
        <taxon>Intrasporangiaceae</taxon>
        <taxon>Pedococcus</taxon>
    </lineage>
</organism>
<keyword evidence="3" id="KW-1185">Reference proteome</keyword>
<proteinExistence type="predicted"/>
<feature type="transmembrane region" description="Helical" evidence="1">
    <location>
        <begin position="181"/>
        <end position="203"/>
    </location>
</feature>
<feature type="transmembrane region" description="Helical" evidence="1">
    <location>
        <begin position="70"/>
        <end position="87"/>
    </location>
</feature>